<comment type="cofactor">
    <cofactor evidence="3">
        <name>FAD</name>
        <dbReference type="ChEBI" id="CHEBI:57692"/>
    </cofactor>
</comment>
<evidence type="ECO:0000313" key="19">
    <source>
        <dbReference type="EMBL" id="OJJ39694.1"/>
    </source>
</evidence>
<dbReference type="Pfam" id="PF03404">
    <property type="entry name" value="Mo-co_dimer"/>
    <property type="match status" value="1"/>
</dbReference>
<comment type="cofactor">
    <cofactor evidence="2">
        <name>heme</name>
        <dbReference type="ChEBI" id="CHEBI:30413"/>
    </cofactor>
</comment>
<dbReference type="PROSITE" id="PS51384">
    <property type="entry name" value="FAD_FR"/>
    <property type="match status" value="1"/>
</dbReference>
<keyword evidence="12" id="KW-0274">FAD</keyword>
<dbReference type="Pfam" id="PF00970">
    <property type="entry name" value="FAD_binding_6"/>
    <property type="match status" value="1"/>
</dbReference>
<evidence type="ECO:0000256" key="4">
    <source>
        <dbReference type="ARBA" id="ARBA00003838"/>
    </source>
</evidence>
<name>A0A1L9RXS7_ASPWE</name>
<evidence type="ECO:0000256" key="7">
    <source>
        <dbReference type="ARBA" id="ARBA00012673"/>
    </source>
</evidence>
<dbReference type="VEuPathDB" id="FungiDB:ASPWEDRAFT_169527"/>
<dbReference type="GO" id="GO:0030151">
    <property type="term" value="F:molybdenum ion binding"/>
    <property type="evidence" value="ECO:0007669"/>
    <property type="project" value="InterPro"/>
</dbReference>
<keyword evidence="20" id="KW-1185">Reference proteome</keyword>
<keyword evidence="10" id="KW-0285">Flavoprotein</keyword>
<dbReference type="Gene3D" id="3.10.120.10">
    <property type="entry name" value="Cytochrome b5-like heme/steroid binding domain"/>
    <property type="match status" value="1"/>
</dbReference>
<evidence type="ECO:0000313" key="20">
    <source>
        <dbReference type="Proteomes" id="UP000184383"/>
    </source>
</evidence>
<comment type="subunit">
    <text evidence="6">Homodimer.</text>
</comment>
<dbReference type="GO" id="GO:0043546">
    <property type="term" value="F:molybdopterin cofactor binding"/>
    <property type="evidence" value="ECO:0007669"/>
    <property type="project" value="TreeGrafter"/>
</dbReference>
<comment type="catalytic activity">
    <reaction evidence="15">
        <text>nitrite + NADP(+) + H2O = nitrate + NADPH + H(+)</text>
        <dbReference type="Rhea" id="RHEA:19061"/>
        <dbReference type="ChEBI" id="CHEBI:15377"/>
        <dbReference type="ChEBI" id="CHEBI:15378"/>
        <dbReference type="ChEBI" id="CHEBI:16301"/>
        <dbReference type="ChEBI" id="CHEBI:17632"/>
        <dbReference type="ChEBI" id="CHEBI:57783"/>
        <dbReference type="ChEBI" id="CHEBI:58349"/>
        <dbReference type="EC" id="1.7.1.3"/>
    </reaction>
</comment>
<dbReference type="Pfam" id="PF00175">
    <property type="entry name" value="NAD_binding_1"/>
    <property type="match status" value="1"/>
</dbReference>
<dbReference type="InterPro" id="IPR017927">
    <property type="entry name" value="FAD-bd_FR_type"/>
</dbReference>
<dbReference type="PRINTS" id="PR00406">
    <property type="entry name" value="CYTB5RDTASE"/>
</dbReference>
<dbReference type="GO" id="GO:0020037">
    <property type="term" value="F:heme binding"/>
    <property type="evidence" value="ECO:0007669"/>
    <property type="project" value="TreeGrafter"/>
</dbReference>
<dbReference type="OrthoDB" id="432685at2759"/>
<dbReference type="PROSITE" id="PS50255">
    <property type="entry name" value="CYTOCHROME_B5_2"/>
    <property type="match status" value="1"/>
</dbReference>
<dbReference type="InterPro" id="IPR036374">
    <property type="entry name" value="OxRdtase_Mopterin-bd_sf"/>
</dbReference>
<comment type="similarity">
    <text evidence="5">Belongs to the nitrate reductase family.</text>
</comment>
<evidence type="ECO:0000256" key="12">
    <source>
        <dbReference type="ARBA" id="ARBA00022827"/>
    </source>
</evidence>
<keyword evidence="11" id="KW-0479">Metal-binding</keyword>
<dbReference type="InterPro" id="IPR017938">
    <property type="entry name" value="Riboflavin_synthase-like_b-brl"/>
</dbReference>
<evidence type="ECO:0000256" key="13">
    <source>
        <dbReference type="ARBA" id="ARBA00023002"/>
    </source>
</evidence>
<accession>A0A1L9RXS7</accession>
<dbReference type="InterPro" id="IPR005066">
    <property type="entry name" value="MoCF_OxRdtse_dimer"/>
</dbReference>
<dbReference type="GeneID" id="63746320"/>
<keyword evidence="14" id="KW-0534">Nitrate assimilation</keyword>
<feature type="domain" description="FAD-binding FR-type" evidence="18">
    <location>
        <begin position="774"/>
        <end position="886"/>
    </location>
</feature>
<comment type="function">
    <text evidence="4">Nitrate reductase is a key enzyme involved in the first step of nitrate assimilation in plants, fungi and bacteria.</text>
</comment>
<dbReference type="InterPro" id="IPR001433">
    <property type="entry name" value="OxRdtase_FAD/NAD-bd"/>
</dbReference>
<reference evidence="20" key="1">
    <citation type="journal article" date="2017" name="Genome Biol.">
        <title>Comparative genomics reveals high biological diversity and specific adaptations in the industrially and medically important fungal genus Aspergillus.</title>
        <authorList>
            <person name="de Vries R.P."/>
            <person name="Riley R."/>
            <person name="Wiebenga A."/>
            <person name="Aguilar-Osorio G."/>
            <person name="Amillis S."/>
            <person name="Uchima C.A."/>
            <person name="Anderluh G."/>
            <person name="Asadollahi M."/>
            <person name="Askin M."/>
            <person name="Barry K."/>
            <person name="Battaglia E."/>
            <person name="Bayram O."/>
            <person name="Benocci T."/>
            <person name="Braus-Stromeyer S.A."/>
            <person name="Caldana C."/>
            <person name="Canovas D."/>
            <person name="Cerqueira G.C."/>
            <person name="Chen F."/>
            <person name="Chen W."/>
            <person name="Choi C."/>
            <person name="Clum A."/>
            <person name="Dos Santos R.A."/>
            <person name="Damasio A.R."/>
            <person name="Diallinas G."/>
            <person name="Emri T."/>
            <person name="Fekete E."/>
            <person name="Flipphi M."/>
            <person name="Freyberg S."/>
            <person name="Gallo A."/>
            <person name="Gournas C."/>
            <person name="Habgood R."/>
            <person name="Hainaut M."/>
            <person name="Harispe M.L."/>
            <person name="Henrissat B."/>
            <person name="Hilden K.S."/>
            <person name="Hope R."/>
            <person name="Hossain A."/>
            <person name="Karabika E."/>
            <person name="Karaffa L."/>
            <person name="Karanyi Z."/>
            <person name="Krasevec N."/>
            <person name="Kuo A."/>
            <person name="Kusch H."/>
            <person name="LaButti K."/>
            <person name="Lagendijk E.L."/>
            <person name="Lapidus A."/>
            <person name="Levasseur A."/>
            <person name="Lindquist E."/>
            <person name="Lipzen A."/>
            <person name="Logrieco A.F."/>
            <person name="MacCabe A."/>
            <person name="Maekelae M.R."/>
            <person name="Malavazi I."/>
            <person name="Melin P."/>
            <person name="Meyer V."/>
            <person name="Mielnichuk N."/>
            <person name="Miskei M."/>
            <person name="Molnar A.P."/>
            <person name="Mule G."/>
            <person name="Ngan C.Y."/>
            <person name="Orejas M."/>
            <person name="Orosz E."/>
            <person name="Ouedraogo J.P."/>
            <person name="Overkamp K.M."/>
            <person name="Park H.-S."/>
            <person name="Perrone G."/>
            <person name="Piumi F."/>
            <person name="Punt P.J."/>
            <person name="Ram A.F."/>
            <person name="Ramon A."/>
            <person name="Rauscher S."/>
            <person name="Record E."/>
            <person name="Riano-Pachon D.M."/>
            <person name="Robert V."/>
            <person name="Roehrig J."/>
            <person name="Ruller R."/>
            <person name="Salamov A."/>
            <person name="Salih N.S."/>
            <person name="Samson R.A."/>
            <person name="Sandor E."/>
            <person name="Sanguinetti M."/>
            <person name="Schuetze T."/>
            <person name="Sepcic K."/>
            <person name="Shelest E."/>
            <person name="Sherlock G."/>
            <person name="Sophianopoulou V."/>
            <person name="Squina F.M."/>
            <person name="Sun H."/>
            <person name="Susca A."/>
            <person name="Todd R.B."/>
            <person name="Tsang A."/>
            <person name="Unkles S.E."/>
            <person name="van de Wiele N."/>
            <person name="van Rossen-Uffink D."/>
            <person name="Oliveira J.V."/>
            <person name="Vesth T.C."/>
            <person name="Visser J."/>
            <person name="Yu J.-H."/>
            <person name="Zhou M."/>
            <person name="Andersen M.R."/>
            <person name="Archer D.B."/>
            <person name="Baker S.E."/>
            <person name="Benoit I."/>
            <person name="Brakhage A.A."/>
            <person name="Braus G.H."/>
            <person name="Fischer R."/>
            <person name="Frisvad J.C."/>
            <person name="Goldman G.H."/>
            <person name="Houbraken J."/>
            <person name="Oakley B."/>
            <person name="Pocsi I."/>
            <person name="Scazzocchio C."/>
            <person name="Seiboth B."/>
            <person name="vanKuyk P.A."/>
            <person name="Wortman J."/>
            <person name="Dyer P.S."/>
            <person name="Grigoriev I.V."/>
        </authorList>
    </citation>
    <scope>NUCLEOTIDE SEQUENCE [LARGE SCALE GENOMIC DNA]</scope>
    <source>
        <strain evidence="20">DTO 134E9</strain>
    </source>
</reference>
<dbReference type="Gene3D" id="2.60.40.650">
    <property type="match status" value="1"/>
</dbReference>
<dbReference type="SUPFAM" id="SSF56524">
    <property type="entry name" value="Oxidoreductase molybdopterin-binding domain"/>
    <property type="match status" value="1"/>
</dbReference>
<dbReference type="Gene3D" id="3.40.50.80">
    <property type="entry name" value="Nucleotide-binding domain of ferredoxin-NADP reductase (FNR) module"/>
    <property type="match status" value="1"/>
</dbReference>
<dbReference type="EMBL" id="KV878210">
    <property type="protein sequence ID" value="OJJ39694.1"/>
    <property type="molecule type" value="Genomic_DNA"/>
</dbReference>
<dbReference type="Proteomes" id="UP000184383">
    <property type="component" value="Unassembled WGS sequence"/>
</dbReference>
<evidence type="ECO:0000256" key="5">
    <source>
        <dbReference type="ARBA" id="ARBA00006253"/>
    </source>
</evidence>
<evidence type="ECO:0000256" key="11">
    <source>
        <dbReference type="ARBA" id="ARBA00022723"/>
    </source>
</evidence>
<dbReference type="SUPFAM" id="SSF52343">
    <property type="entry name" value="Ferredoxin reductase-like, C-terminal NADP-linked domain"/>
    <property type="match status" value="1"/>
</dbReference>
<proteinExistence type="inferred from homology"/>
<dbReference type="AlphaFoldDB" id="A0A1L9RXS7"/>
<dbReference type="Pfam" id="PF00173">
    <property type="entry name" value="Cyt-b5"/>
    <property type="match status" value="1"/>
</dbReference>
<dbReference type="PANTHER" id="PTHR19372">
    <property type="entry name" value="SULFITE REDUCTASE"/>
    <property type="match status" value="1"/>
</dbReference>
<evidence type="ECO:0000256" key="6">
    <source>
        <dbReference type="ARBA" id="ARBA00011738"/>
    </source>
</evidence>
<dbReference type="SUPFAM" id="SSF55856">
    <property type="entry name" value="Cytochrome b5-like heme/steroid binding domain"/>
    <property type="match status" value="1"/>
</dbReference>
<dbReference type="InterPro" id="IPR008333">
    <property type="entry name" value="Cbr1-like_FAD-bd_dom"/>
</dbReference>
<dbReference type="GO" id="GO:0008482">
    <property type="term" value="F:sulfite oxidase activity"/>
    <property type="evidence" value="ECO:0007669"/>
    <property type="project" value="TreeGrafter"/>
</dbReference>
<dbReference type="Gene3D" id="3.90.420.10">
    <property type="entry name" value="Oxidoreductase, molybdopterin-binding domain"/>
    <property type="match status" value="1"/>
</dbReference>
<dbReference type="InterPro" id="IPR000572">
    <property type="entry name" value="OxRdtase_Mopterin-bd_dom"/>
</dbReference>
<dbReference type="InterPro" id="IPR008335">
    <property type="entry name" value="Mopterin_OxRdtase_euk"/>
</dbReference>
<dbReference type="Pfam" id="PF00174">
    <property type="entry name" value="Oxidored_molyb"/>
    <property type="match status" value="1"/>
</dbReference>
<dbReference type="SUPFAM" id="SSF81296">
    <property type="entry name" value="E set domains"/>
    <property type="match status" value="1"/>
</dbReference>
<keyword evidence="13" id="KW-0560">Oxidoreductase</keyword>
<evidence type="ECO:0000256" key="15">
    <source>
        <dbReference type="ARBA" id="ARBA00049155"/>
    </source>
</evidence>
<evidence type="ECO:0000256" key="14">
    <source>
        <dbReference type="ARBA" id="ARBA00023063"/>
    </source>
</evidence>
<feature type="region of interest" description="Disordered" evidence="16">
    <location>
        <begin position="157"/>
        <end position="185"/>
    </location>
</feature>
<keyword evidence="9" id="KW-0500">Molybdenum</keyword>
<dbReference type="GO" id="GO:0050464">
    <property type="term" value="F:nitrate reductase (NADPH) activity"/>
    <property type="evidence" value="ECO:0007669"/>
    <property type="project" value="UniProtKB-EC"/>
</dbReference>
<dbReference type="SMART" id="SM01117">
    <property type="entry name" value="Cyt-b5"/>
    <property type="match status" value="1"/>
</dbReference>
<evidence type="ECO:0000259" key="17">
    <source>
        <dbReference type="PROSITE" id="PS50255"/>
    </source>
</evidence>
<dbReference type="STRING" id="1073089.A0A1L9RXS7"/>
<evidence type="ECO:0000256" key="3">
    <source>
        <dbReference type="ARBA" id="ARBA00001974"/>
    </source>
</evidence>
<feature type="domain" description="Cytochrome b5 heme-binding" evidence="17">
    <location>
        <begin position="663"/>
        <end position="741"/>
    </location>
</feature>
<dbReference type="GO" id="GO:0042128">
    <property type="term" value="P:nitrate assimilation"/>
    <property type="evidence" value="ECO:0007669"/>
    <property type="project" value="UniProtKB-KW"/>
</dbReference>
<dbReference type="RefSeq" id="XP_040693370.1">
    <property type="nucleotide sequence ID" value="XM_040830472.1"/>
</dbReference>
<sequence length="1029" mass="117770">MEYTDLTPPDIPGCTWDEIHLEPDWANTSSHRIGLRGRDDRFMGFTNSGEAWRYDIDKDAERKLRELREKTETGNLLTVRDFLGEQMPYHLVRPEVHPINFRTIVKTTEGFIKDEQPWPANVKKYEEQLQDRGQKWAKERERLITVKTGIPENLIGEQTMHRKQAIQEEEELRKSQPGDGGKQGEWPLAQLLEYERKYLHSLKNNDGQGKSPVSSITVPRGIDEAYQFTPDNWVARYERLNRLAGKHPMSGEVPITTLYEGGLITPSGLHYVRNHGPVPHLVWETHRLEVTAGKCVTFSMDELKDNFSSINIPVLLACEGNRRKELTMAKRTKGVNFTTAAASCVYWKGVLLRDVLLAADVHTITEDKEQLNTRLWINFEGADEANEGNYATSIPLMYALDAVNDVMLAYEMNDAPLPADNGYPLRLIIPGWVGGRCVKWLSRIWVTDYENESYYHLYDNRLLPGFVTDTTTDVANAMFKIPSTLCNEQMLNSVITKPEQGEKLSVADIKSEKVKTYRIEGYAYAGNGNQIQRVEISLDNGKYWIYCIRMYPDRPIRHGYKFWTWIHWYADIDASRLLDTEKIMVRCYDAFQNTQPENPQWNILGVMNNCWYTVKPDIVKDPESTAAHLTFRHPCEQGGGTEGWMVGPPEGVLEDADDQAVYDKLFTREEIEKHYTEDDAWLVIHGKVYNASKVLDTHPGGRATIMAHAGRVHLDTTEEFDAIHDEWGYTKLRTCLIGRVTEKAMGFMKREAEMKAKQHLENVKHDPEMALTRNKYSQAKLVKKQTVSEDVNRYTFKLPSSAGKFGLEIGQHVQIGFHFADRILLRPLTPVRPIFDSEYDGTFDLVVKTHYADSNQPGGTLTNILDSLRMGEEIEIKGPSGSIRYQGGGAFNIDERQYKFDRLLFIVGGTGVLPGFQVLARVLRSTDEAKIKFIDVNKSEDDILLRTELDEFSRDYPDQVQITHLLSRPSKKWQGEKGHLDKEKILRYGYEPDEKTGAFVCGPPALTEQTVMPTLTEWGYDHQTNLFGF</sequence>
<dbReference type="EC" id="1.7.1.3" evidence="7"/>
<dbReference type="InterPro" id="IPR036400">
    <property type="entry name" value="Cyt_B5-like_heme/steroid_sf"/>
</dbReference>
<evidence type="ECO:0000256" key="2">
    <source>
        <dbReference type="ARBA" id="ARBA00001971"/>
    </source>
</evidence>
<dbReference type="InterPro" id="IPR014756">
    <property type="entry name" value="Ig_E-set"/>
</dbReference>
<protein>
    <recommendedName>
        <fullName evidence="8">Nitrate reductase [NADPH]</fullName>
        <ecNumber evidence="7">1.7.1.3</ecNumber>
    </recommendedName>
</protein>
<evidence type="ECO:0000256" key="16">
    <source>
        <dbReference type="SAM" id="MobiDB-lite"/>
    </source>
</evidence>
<dbReference type="CDD" id="cd06183">
    <property type="entry name" value="cyt_b5_reduct_like"/>
    <property type="match status" value="1"/>
</dbReference>
<evidence type="ECO:0000256" key="1">
    <source>
        <dbReference type="ARBA" id="ARBA00001924"/>
    </source>
</evidence>
<evidence type="ECO:0000256" key="8">
    <source>
        <dbReference type="ARBA" id="ARBA00015499"/>
    </source>
</evidence>
<dbReference type="InterPro" id="IPR001199">
    <property type="entry name" value="Cyt_B5-like_heme/steroid-bd"/>
</dbReference>
<dbReference type="Gene3D" id="2.40.30.10">
    <property type="entry name" value="Translation factors"/>
    <property type="match status" value="1"/>
</dbReference>
<comment type="cofactor">
    <cofactor evidence="1">
        <name>Mo-molybdopterin</name>
        <dbReference type="ChEBI" id="CHEBI:71302"/>
    </cofactor>
</comment>
<dbReference type="PANTHER" id="PTHR19372:SF7">
    <property type="entry name" value="SULFITE OXIDASE, MITOCHONDRIAL"/>
    <property type="match status" value="1"/>
</dbReference>
<dbReference type="GO" id="GO:0006790">
    <property type="term" value="P:sulfur compound metabolic process"/>
    <property type="evidence" value="ECO:0007669"/>
    <property type="project" value="TreeGrafter"/>
</dbReference>
<organism evidence="19 20">
    <name type="scientific">Aspergillus wentii DTO 134E9</name>
    <dbReference type="NCBI Taxonomy" id="1073089"/>
    <lineage>
        <taxon>Eukaryota</taxon>
        <taxon>Fungi</taxon>
        <taxon>Dikarya</taxon>
        <taxon>Ascomycota</taxon>
        <taxon>Pezizomycotina</taxon>
        <taxon>Eurotiomycetes</taxon>
        <taxon>Eurotiomycetidae</taxon>
        <taxon>Eurotiales</taxon>
        <taxon>Aspergillaceae</taxon>
        <taxon>Aspergillus</taxon>
        <taxon>Aspergillus subgen. Cremei</taxon>
    </lineage>
</organism>
<dbReference type="InterPro" id="IPR039261">
    <property type="entry name" value="FNR_nucleotide-bd"/>
</dbReference>
<evidence type="ECO:0000256" key="9">
    <source>
        <dbReference type="ARBA" id="ARBA00022505"/>
    </source>
</evidence>
<evidence type="ECO:0000259" key="18">
    <source>
        <dbReference type="PROSITE" id="PS51384"/>
    </source>
</evidence>
<dbReference type="SUPFAM" id="SSF63380">
    <property type="entry name" value="Riboflavin synthase domain-like"/>
    <property type="match status" value="1"/>
</dbReference>
<dbReference type="PRINTS" id="PR00407">
    <property type="entry name" value="EUMOPTERIN"/>
</dbReference>
<evidence type="ECO:0000256" key="10">
    <source>
        <dbReference type="ARBA" id="ARBA00022630"/>
    </source>
</evidence>
<gene>
    <name evidence="19" type="ORF">ASPWEDRAFT_169527</name>
</gene>